<keyword evidence="1" id="KW-0812">Transmembrane</keyword>
<feature type="transmembrane region" description="Helical" evidence="1">
    <location>
        <begin position="120"/>
        <end position="140"/>
    </location>
</feature>
<keyword evidence="3" id="KW-0418">Kinase</keyword>
<keyword evidence="3" id="KW-0808">Transferase</keyword>
<gene>
    <name evidence="3" type="ORF">A8975_2730</name>
</gene>
<proteinExistence type="predicted"/>
<dbReference type="Pfam" id="PF06580">
    <property type="entry name" value="His_kinase"/>
    <property type="match status" value="1"/>
</dbReference>
<dbReference type="Proteomes" id="UP000294930">
    <property type="component" value="Unassembled WGS sequence"/>
</dbReference>
<organism evidence="3 4">
    <name type="scientific">Meridianimaribacter flavus</name>
    <dbReference type="NCBI Taxonomy" id="571115"/>
    <lineage>
        <taxon>Bacteria</taxon>
        <taxon>Pseudomonadati</taxon>
        <taxon>Bacteroidota</taxon>
        <taxon>Flavobacteriia</taxon>
        <taxon>Flavobacteriales</taxon>
        <taxon>Flavobacteriaceae</taxon>
        <taxon>Meridianimaribacter</taxon>
    </lineage>
</organism>
<feature type="transmembrane region" description="Helical" evidence="1">
    <location>
        <begin position="48"/>
        <end position="64"/>
    </location>
</feature>
<evidence type="ECO:0000313" key="4">
    <source>
        <dbReference type="Proteomes" id="UP000294930"/>
    </source>
</evidence>
<feature type="domain" description="Signal transduction histidine kinase internal region" evidence="2">
    <location>
        <begin position="160"/>
        <end position="235"/>
    </location>
</feature>
<reference evidence="3 4" key="1">
    <citation type="submission" date="2019-03" db="EMBL/GenBank/DDBJ databases">
        <title>Genomic Encyclopedia of Type Strains, Phase III (KMG-III): the genomes of soil and plant-associated and newly described type strains.</title>
        <authorList>
            <person name="Whitman W."/>
        </authorList>
    </citation>
    <scope>NUCLEOTIDE SEQUENCE [LARGE SCALE GENOMIC DNA]</scope>
    <source>
        <strain evidence="3 4">CGMCC 1.10957</strain>
    </source>
</reference>
<protein>
    <submittedName>
        <fullName evidence="3">Histidine kinase</fullName>
    </submittedName>
</protein>
<dbReference type="InterPro" id="IPR050640">
    <property type="entry name" value="Bact_2-comp_sensor_kinase"/>
</dbReference>
<keyword evidence="1" id="KW-1133">Transmembrane helix</keyword>
<dbReference type="EMBL" id="SOQZ01000007">
    <property type="protein sequence ID" value="TDY07668.1"/>
    <property type="molecule type" value="Genomic_DNA"/>
</dbReference>
<sequence>MKIKFKASVVLLHILFWSLVTVLLWSLLEPQKTGGVPKFRYLRMLQGPFLFYINYLILVPMLLLKKRIFWYVLASILFLALFNFLNVQLAPAAPRLETMEQFNEATKGFRFPPPPNGFRYMLPVTFSLSIFLLGGVFALITDFYKRDSTATHMEAKKKEMELQFLRTQLNPHFLFNSLNSIYSLVRSKSNDAPEAIIMLSELMRYMLYEVNENKVMLEKELNYIKSYISLQRMRLINSENVKLQIHGNTNELKIYPLVLITFIENAFKYGTDYKGNTNINVVIEIINNELLLNVDNIIGHHKKDYVNSGVGLQNINNQLEFLYKNKYSLITKEENGFYKVELRLKLV</sequence>
<name>A0ABY2G1V9_9FLAO</name>
<dbReference type="PANTHER" id="PTHR34220:SF7">
    <property type="entry name" value="SENSOR HISTIDINE KINASE YPDA"/>
    <property type="match status" value="1"/>
</dbReference>
<dbReference type="PANTHER" id="PTHR34220">
    <property type="entry name" value="SENSOR HISTIDINE KINASE YPDA"/>
    <property type="match status" value="1"/>
</dbReference>
<evidence type="ECO:0000259" key="2">
    <source>
        <dbReference type="Pfam" id="PF06580"/>
    </source>
</evidence>
<dbReference type="InterPro" id="IPR010559">
    <property type="entry name" value="Sig_transdc_His_kin_internal"/>
</dbReference>
<dbReference type="RefSeq" id="WP_134201146.1">
    <property type="nucleotide sequence ID" value="NZ_SOQZ01000007.1"/>
</dbReference>
<feature type="transmembrane region" description="Helical" evidence="1">
    <location>
        <begin position="69"/>
        <end position="89"/>
    </location>
</feature>
<keyword evidence="4" id="KW-1185">Reference proteome</keyword>
<comment type="caution">
    <text evidence="3">The sequence shown here is derived from an EMBL/GenBank/DDBJ whole genome shotgun (WGS) entry which is preliminary data.</text>
</comment>
<dbReference type="GO" id="GO:0016301">
    <property type="term" value="F:kinase activity"/>
    <property type="evidence" value="ECO:0007669"/>
    <property type="project" value="UniProtKB-KW"/>
</dbReference>
<evidence type="ECO:0000256" key="1">
    <source>
        <dbReference type="SAM" id="Phobius"/>
    </source>
</evidence>
<feature type="transmembrane region" description="Helical" evidence="1">
    <location>
        <begin position="7"/>
        <end position="28"/>
    </location>
</feature>
<keyword evidence="1" id="KW-0472">Membrane</keyword>
<evidence type="ECO:0000313" key="3">
    <source>
        <dbReference type="EMBL" id="TDY07668.1"/>
    </source>
</evidence>
<accession>A0ABY2G1V9</accession>